<dbReference type="Gene3D" id="3.30.565.10">
    <property type="entry name" value="Histidine kinase-like ATPase, C-terminal domain"/>
    <property type="match status" value="1"/>
</dbReference>
<gene>
    <name evidence="12" type="ORF">EG028_18235</name>
</gene>
<reference evidence="13" key="1">
    <citation type="submission" date="2018-11" db="EMBL/GenBank/DDBJ databases">
        <title>Chitinophaga lutea sp.nov., isolate from arsenic contaminated soil.</title>
        <authorList>
            <person name="Zong Y."/>
        </authorList>
    </citation>
    <scope>NUCLEOTIDE SEQUENCE [LARGE SCALE GENOMIC DNA]</scope>
    <source>
        <strain evidence="13">YLT18</strain>
    </source>
</reference>
<dbReference type="InterPro" id="IPR011712">
    <property type="entry name" value="Sig_transdc_His_kin_sub3_dim/P"/>
</dbReference>
<dbReference type="OrthoDB" id="9760839at2"/>
<keyword evidence="13" id="KW-1185">Reference proteome</keyword>
<feature type="domain" description="Signal transduction histidine kinase subgroup 3 dimerisation and phosphoacceptor" evidence="11">
    <location>
        <begin position="68"/>
        <end position="122"/>
    </location>
</feature>
<evidence type="ECO:0000256" key="2">
    <source>
        <dbReference type="ARBA" id="ARBA00012438"/>
    </source>
</evidence>
<comment type="caution">
    <text evidence="12">The sequence shown here is derived from an EMBL/GenBank/DDBJ whole genome shotgun (WGS) entry which is preliminary data.</text>
</comment>
<dbReference type="CDD" id="cd16917">
    <property type="entry name" value="HATPase_UhpB-NarQ-NarX-like"/>
    <property type="match status" value="1"/>
</dbReference>
<dbReference type="EC" id="2.7.13.3" evidence="2"/>
<evidence type="ECO:0000313" key="13">
    <source>
        <dbReference type="Proteomes" id="UP000279089"/>
    </source>
</evidence>
<protein>
    <recommendedName>
        <fullName evidence="2">histidine kinase</fullName>
        <ecNumber evidence="2">2.7.13.3</ecNumber>
    </recommendedName>
</protein>
<evidence type="ECO:0000256" key="6">
    <source>
        <dbReference type="ARBA" id="ARBA00022777"/>
    </source>
</evidence>
<dbReference type="SUPFAM" id="SSF55874">
    <property type="entry name" value="ATPase domain of HSP90 chaperone/DNA topoisomerase II/histidine kinase"/>
    <property type="match status" value="1"/>
</dbReference>
<dbReference type="GO" id="GO:0005524">
    <property type="term" value="F:ATP binding"/>
    <property type="evidence" value="ECO:0007669"/>
    <property type="project" value="UniProtKB-KW"/>
</dbReference>
<keyword evidence="6 12" id="KW-0418">Kinase</keyword>
<organism evidence="12 13">
    <name type="scientific">Chitinophaga barathri</name>
    <dbReference type="NCBI Taxonomy" id="1647451"/>
    <lineage>
        <taxon>Bacteria</taxon>
        <taxon>Pseudomonadati</taxon>
        <taxon>Bacteroidota</taxon>
        <taxon>Chitinophagia</taxon>
        <taxon>Chitinophagales</taxon>
        <taxon>Chitinophagaceae</taxon>
        <taxon>Chitinophaga</taxon>
    </lineage>
</organism>
<evidence type="ECO:0000313" key="12">
    <source>
        <dbReference type="EMBL" id="RPD39590.1"/>
    </source>
</evidence>
<sequence length="270" mass="30161">MGEKEIGVFFLSLALTVIIVVMAVGFIIASIRRRTRAFEKEREHATLQHRQELLEAREEIQHSLMQSLGSELHDTVGQKLTLAYLQMENALLLEDMQALKDHIVIHNNLVQESLQELRSLSKILISHTLVDFSLIHFLDKELGRLRQSRLCHAELQYPQGADRIADDRTELHLARICQEFIQNSLKHSGCTLITISISEKAGALEIRCADDGAGFDPGRAKPYDSRSGSGLAMIKSRAASIHAQCAWETGKGATLVLTLPPGQINMAYEK</sequence>
<keyword evidence="9" id="KW-0472">Membrane</keyword>
<evidence type="ECO:0000256" key="8">
    <source>
        <dbReference type="ARBA" id="ARBA00023012"/>
    </source>
</evidence>
<dbReference type="EMBL" id="RMBX01000010">
    <property type="protein sequence ID" value="RPD39590.1"/>
    <property type="molecule type" value="Genomic_DNA"/>
</dbReference>
<dbReference type="PANTHER" id="PTHR24421">
    <property type="entry name" value="NITRATE/NITRITE SENSOR PROTEIN NARX-RELATED"/>
    <property type="match status" value="1"/>
</dbReference>
<dbReference type="RefSeq" id="WP_120515729.1">
    <property type="nucleotide sequence ID" value="NZ_QXZY01000004.1"/>
</dbReference>
<dbReference type="Proteomes" id="UP000279089">
    <property type="component" value="Unassembled WGS sequence"/>
</dbReference>
<evidence type="ECO:0000256" key="9">
    <source>
        <dbReference type="SAM" id="Phobius"/>
    </source>
</evidence>
<accession>A0A3N4MHM1</accession>
<dbReference type="InterPro" id="IPR003594">
    <property type="entry name" value="HATPase_dom"/>
</dbReference>
<dbReference type="PANTHER" id="PTHR24421:SF10">
    <property type="entry name" value="NITRATE_NITRITE SENSOR PROTEIN NARQ"/>
    <property type="match status" value="1"/>
</dbReference>
<dbReference type="InterPro" id="IPR036890">
    <property type="entry name" value="HATPase_C_sf"/>
</dbReference>
<dbReference type="GO" id="GO:0046983">
    <property type="term" value="F:protein dimerization activity"/>
    <property type="evidence" value="ECO:0007669"/>
    <property type="project" value="InterPro"/>
</dbReference>
<dbReference type="AlphaFoldDB" id="A0A3N4MHM1"/>
<dbReference type="InterPro" id="IPR050482">
    <property type="entry name" value="Sensor_HK_TwoCompSys"/>
</dbReference>
<keyword evidence="5" id="KW-0547">Nucleotide-binding</keyword>
<feature type="transmembrane region" description="Helical" evidence="9">
    <location>
        <begin position="6"/>
        <end position="31"/>
    </location>
</feature>
<keyword evidence="4" id="KW-0808">Transferase</keyword>
<proteinExistence type="predicted"/>
<keyword evidence="8" id="KW-0902">Two-component regulatory system</keyword>
<evidence type="ECO:0000256" key="3">
    <source>
        <dbReference type="ARBA" id="ARBA00022553"/>
    </source>
</evidence>
<evidence type="ECO:0000256" key="7">
    <source>
        <dbReference type="ARBA" id="ARBA00022840"/>
    </source>
</evidence>
<dbReference type="GO" id="GO:0016020">
    <property type="term" value="C:membrane"/>
    <property type="evidence" value="ECO:0007669"/>
    <property type="project" value="InterPro"/>
</dbReference>
<keyword evidence="9" id="KW-0812">Transmembrane</keyword>
<feature type="domain" description="Histidine kinase/HSP90-like ATPase" evidence="10">
    <location>
        <begin position="170"/>
        <end position="261"/>
    </location>
</feature>
<evidence type="ECO:0000256" key="1">
    <source>
        <dbReference type="ARBA" id="ARBA00000085"/>
    </source>
</evidence>
<dbReference type="Pfam" id="PF07730">
    <property type="entry name" value="HisKA_3"/>
    <property type="match status" value="1"/>
</dbReference>
<evidence type="ECO:0000256" key="4">
    <source>
        <dbReference type="ARBA" id="ARBA00022679"/>
    </source>
</evidence>
<dbReference type="Pfam" id="PF02518">
    <property type="entry name" value="HATPase_c"/>
    <property type="match status" value="1"/>
</dbReference>
<evidence type="ECO:0000259" key="10">
    <source>
        <dbReference type="Pfam" id="PF02518"/>
    </source>
</evidence>
<comment type="catalytic activity">
    <reaction evidence="1">
        <text>ATP + protein L-histidine = ADP + protein N-phospho-L-histidine.</text>
        <dbReference type="EC" id="2.7.13.3"/>
    </reaction>
</comment>
<keyword evidence="9" id="KW-1133">Transmembrane helix</keyword>
<keyword evidence="7" id="KW-0067">ATP-binding</keyword>
<evidence type="ECO:0000256" key="5">
    <source>
        <dbReference type="ARBA" id="ARBA00022741"/>
    </source>
</evidence>
<dbReference type="GO" id="GO:0000155">
    <property type="term" value="F:phosphorelay sensor kinase activity"/>
    <property type="evidence" value="ECO:0007669"/>
    <property type="project" value="InterPro"/>
</dbReference>
<name>A0A3N4MHM1_9BACT</name>
<keyword evidence="3" id="KW-0597">Phosphoprotein</keyword>
<evidence type="ECO:0000259" key="11">
    <source>
        <dbReference type="Pfam" id="PF07730"/>
    </source>
</evidence>